<feature type="transmembrane region" description="Helical" evidence="1">
    <location>
        <begin position="83"/>
        <end position="109"/>
    </location>
</feature>
<feature type="transmembrane region" description="Helical" evidence="1">
    <location>
        <begin position="12"/>
        <end position="31"/>
    </location>
</feature>
<reference evidence="2" key="1">
    <citation type="journal article" date="2022" name="Nat. Microbiol.">
        <title>Unique mobile elements and scalable gene flow at the prokaryote-eukaryote boundary revealed by circularized Asgard archaea genomes.</title>
        <authorList>
            <person name="Wu F."/>
            <person name="Speth D.R."/>
            <person name="Philosof A."/>
            <person name="Cremiere A."/>
            <person name="Narayanan A."/>
            <person name="Barco R.A."/>
            <person name="Connon S.A."/>
            <person name="Amend J.P."/>
            <person name="Antoshechkin I.A."/>
            <person name="Orphan V.J."/>
        </authorList>
    </citation>
    <scope>NUCLEOTIDE SEQUENCE</scope>
    <source>
        <strain evidence="2">PR6</strain>
    </source>
</reference>
<feature type="transmembrane region" description="Helical" evidence="1">
    <location>
        <begin position="165"/>
        <end position="183"/>
    </location>
</feature>
<name>A0A9Y1BT16_9ARCH</name>
<sequence length="466" mass="53669">MKRITSIDFARGLTVLGMTLFHGFFNSWNFFGTGDLGSLTWELPFAFLFFIFGHWRGFFIMISSTVNTFSMAQKFKKGKRPGVILFQNFFAGLILWGIGDLYNAIFNTFGIIDVWHRTGVWDWSVASDFVFFVEALQDIAASIIVASIVFFILSRKDGMNKLQRNTIVLGTLALIIVFVSPYVQQLANLIVGKETGLGEIVDLRTSAYPPYVKPITKPFVRYWIIALGGRESPLFPMLASGLVGVIIGYWLIQDNPSEKFLKRGYWTALGLFLLGAIWFVFIDSKLFTKNLFGNGYDVDGVLVFQHIHPTWFMLSNTGLELAALLFIIHKVEFNPKLDVEKWLKNSRFVRRWGIMSLTVYMFQVLIFIPEKILSLIPGLDYVHRYQATFVQALFLAVVFTLMWEALIRIWDLARYIGTWEWCLAYLNKVVGRRTINHMDPIRSREIIYNVEPVLFVKLNPKNDKEK</sequence>
<feature type="transmembrane region" description="Helical" evidence="1">
    <location>
        <begin position="349"/>
        <end position="368"/>
    </location>
</feature>
<feature type="transmembrane region" description="Helical" evidence="1">
    <location>
        <begin position="388"/>
        <end position="407"/>
    </location>
</feature>
<evidence type="ECO:0000313" key="2">
    <source>
        <dbReference type="EMBL" id="UJG44436.1"/>
    </source>
</evidence>
<dbReference type="Proteomes" id="UP001200513">
    <property type="component" value="Chromosome"/>
</dbReference>
<feature type="transmembrane region" description="Helical" evidence="1">
    <location>
        <begin position="310"/>
        <end position="328"/>
    </location>
</feature>
<organism evidence="2">
    <name type="scientific">Candidatus Heimdallarchaeum endolithica</name>
    <dbReference type="NCBI Taxonomy" id="2876572"/>
    <lineage>
        <taxon>Archaea</taxon>
        <taxon>Promethearchaeati</taxon>
        <taxon>Candidatus Heimdallarchaeota</taxon>
        <taxon>Candidatus Heimdallarchaeia (ex Rinke et al. 2021) (nom. nud.)</taxon>
        <taxon>Candidatus Heimdallarchaeales</taxon>
        <taxon>Candidatus Heimdallarchaeaceae</taxon>
        <taxon>Candidatus Heimdallarchaeum</taxon>
    </lineage>
</organism>
<accession>A0A9Y1BT16</accession>
<feature type="transmembrane region" description="Helical" evidence="1">
    <location>
        <begin position="234"/>
        <end position="252"/>
    </location>
</feature>
<gene>
    <name evidence="2" type="ORF">K9W46_04460</name>
</gene>
<proteinExistence type="predicted"/>
<keyword evidence="1" id="KW-1133">Transmembrane helix</keyword>
<feature type="transmembrane region" description="Helical" evidence="1">
    <location>
        <begin position="43"/>
        <end position="62"/>
    </location>
</feature>
<evidence type="ECO:0000256" key="1">
    <source>
        <dbReference type="SAM" id="Phobius"/>
    </source>
</evidence>
<keyword evidence="1" id="KW-0812">Transmembrane</keyword>
<feature type="transmembrane region" description="Helical" evidence="1">
    <location>
        <begin position="264"/>
        <end position="282"/>
    </location>
</feature>
<feature type="transmembrane region" description="Helical" evidence="1">
    <location>
        <begin position="129"/>
        <end position="153"/>
    </location>
</feature>
<evidence type="ECO:0008006" key="3">
    <source>
        <dbReference type="Google" id="ProtNLM"/>
    </source>
</evidence>
<protein>
    <recommendedName>
        <fullName evidence="3">Heparan-alpha-glucosaminide N-acetyltransferase catalytic domain-containing protein</fullName>
    </recommendedName>
</protein>
<keyword evidence="1" id="KW-0472">Membrane</keyword>
<dbReference type="AlphaFoldDB" id="A0A9Y1BT16"/>
<dbReference type="EMBL" id="CP084167">
    <property type="protein sequence ID" value="UJG44436.1"/>
    <property type="molecule type" value="Genomic_DNA"/>
</dbReference>